<dbReference type="PROSITE" id="PS50043">
    <property type="entry name" value="HTH_LUXR_2"/>
    <property type="match status" value="1"/>
</dbReference>
<dbReference type="PANTHER" id="PTHR44688:SF16">
    <property type="entry name" value="DNA-BINDING TRANSCRIPTIONAL ACTIVATOR DEVR_DOSR"/>
    <property type="match status" value="1"/>
</dbReference>
<reference evidence="5 6" key="1">
    <citation type="journal article" date="2019" name="ISME J.">
        <title>Evolution in action: habitat transition from sediment to the pelagial leads to genome streamlining in Methylophilaceae.</title>
        <authorList>
            <person name="Salcher M."/>
            <person name="Schaefle D."/>
            <person name="Kaspar M."/>
            <person name="Neuenschwander S.M."/>
            <person name="Ghai R."/>
        </authorList>
    </citation>
    <scope>NUCLEOTIDE SEQUENCE [LARGE SCALE GENOMIC DNA]</scope>
    <source>
        <strain evidence="5 6">MMS-RI-1</strain>
    </source>
</reference>
<dbReference type="Pfam" id="PF00196">
    <property type="entry name" value="GerE"/>
    <property type="match status" value="1"/>
</dbReference>
<accession>A0AAE6KP21</accession>
<dbReference type="EMBL" id="CP040986">
    <property type="protein sequence ID" value="QDD13275.1"/>
    <property type="molecule type" value="Genomic_DNA"/>
</dbReference>
<dbReference type="Proteomes" id="UP000312102">
    <property type="component" value="Chromosome"/>
</dbReference>
<name>A0AAE6KP21_9PROT</name>
<dbReference type="GO" id="GO:0003677">
    <property type="term" value="F:DNA binding"/>
    <property type="evidence" value="ECO:0007669"/>
    <property type="project" value="UniProtKB-KW"/>
</dbReference>
<evidence type="ECO:0000259" key="4">
    <source>
        <dbReference type="PROSITE" id="PS50043"/>
    </source>
</evidence>
<proteinExistence type="predicted"/>
<dbReference type="KEGG" id="mrk:FIT61_02155"/>
<dbReference type="PANTHER" id="PTHR44688">
    <property type="entry name" value="DNA-BINDING TRANSCRIPTIONAL ACTIVATOR DEVR_DOSR"/>
    <property type="match status" value="1"/>
</dbReference>
<dbReference type="SMART" id="SM00421">
    <property type="entry name" value="HTH_LUXR"/>
    <property type="match status" value="1"/>
</dbReference>
<dbReference type="InterPro" id="IPR029016">
    <property type="entry name" value="GAF-like_dom_sf"/>
</dbReference>
<dbReference type="AlphaFoldDB" id="A0AAE6KP21"/>
<keyword evidence="2" id="KW-0238">DNA-binding</keyword>
<dbReference type="InterPro" id="IPR000792">
    <property type="entry name" value="Tscrpt_reg_LuxR_C"/>
</dbReference>
<dbReference type="SUPFAM" id="SSF46894">
    <property type="entry name" value="C-terminal effector domain of the bipartite response regulators"/>
    <property type="match status" value="1"/>
</dbReference>
<keyword evidence="6" id="KW-1185">Reference proteome</keyword>
<dbReference type="GO" id="GO:0006355">
    <property type="term" value="P:regulation of DNA-templated transcription"/>
    <property type="evidence" value="ECO:0007669"/>
    <property type="project" value="InterPro"/>
</dbReference>
<dbReference type="PRINTS" id="PR00038">
    <property type="entry name" value="HTHLUXR"/>
</dbReference>
<evidence type="ECO:0000256" key="2">
    <source>
        <dbReference type="ARBA" id="ARBA00023125"/>
    </source>
</evidence>
<evidence type="ECO:0000313" key="6">
    <source>
        <dbReference type="Proteomes" id="UP000312102"/>
    </source>
</evidence>
<dbReference type="Gene3D" id="1.10.10.10">
    <property type="entry name" value="Winged helix-like DNA-binding domain superfamily/Winged helix DNA-binding domain"/>
    <property type="match status" value="1"/>
</dbReference>
<dbReference type="InterPro" id="IPR036388">
    <property type="entry name" value="WH-like_DNA-bd_sf"/>
</dbReference>
<keyword evidence="1" id="KW-0805">Transcription regulation</keyword>
<evidence type="ECO:0000256" key="3">
    <source>
        <dbReference type="ARBA" id="ARBA00023163"/>
    </source>
</evidence>
<gene>
    <name evidence="5" type="ORF">FIT61_02155</name>
</gene>
<evidence type="ECO:0000256" key="1">
    <source>
        <dbReference type="ARBA" id="ARBA00023015"/>
    </source>
</evidence>
<dbReference type="Gene3D" id="3.30.450.40">
    <property type="match status" value="1"/>
</dbReference>
<sequence>MANEIKNNPKQLSSARAFRQSLRETESNESHLRLYLEFGQQLFMQGWNVNTASSLLHSLCNLVSAQQAVLAIENMGKLVIYTQIGQTLPVGARIPMMGILAQMLKNPVQFTLYENKNTQLWTHLDPLHHECLVPIAIGQHAKGVIGLSGKKLTLSHVEKDSLNAVAGIIALAISQHQGIARSESDQSILETLTPREREIFALLPAGLSNKELGHKLGIASGTVKIHVERILNKLGVKDRTQAAVKAVELGYKS</sequence>
<dbReference type="RefSeq" id="WP_139882941.1">
    <property type="nucleotide sequence ID" value="NZ_CP040986.1"/>
</dbReference>
<organism evidence="5 6">
    <name type="scientific">Candidatus Methylopumilus rimovensis</name>
    <dbReference type="NCBI Taxonomy" id="2588535"/>
    <lineage>
        <taxon>Bacteria</taxon>
        <taxon>Pseudomonadati</taxon>
        <taxon>Pseudomonadota</taxon>
        <taxon>Betaproteobacteria</taxon>
        <taxon>Nitrosomonadales</taxon>
        <taxon>Methylophilaceae</taxon>
        <taxon>Candidatus Methylopumilus</taxon>
    </lineage>
</organism>
<keyword evidence="3" id="KW-0804">Transcription</keyword>
<dbReference type="CDD" id="cd06170">
    <property type="entry name" value="LuxR_C_like"/>
    <property type="match status" value="1"/>
</dbReference>
<dbReference type="InterPro" id="IPR016032">
    <property type="entry name" value="Sig_transdc_resp-reg_C-effctor"/>
</dbReference>
<feature type="domain" description="HTH luxR-type" evidence="4">
    <location>
        <begin position="185"/>
        <end position="250"/>
    </location>
</feature>
<protein>
    <submittedName>
        <fullName evidence="5">Response regulator transcription factor</fullName>
    </submittedName>
</protein>
<evidence type="ECO:0000313" key="5">
    <source>
        <dbReference type="EMBL" id="QDD13275.1"/>
    </source>
</evidence>